<evidence type="ECO:0000313" key="2">
    <source>
        <dbReference type="EMBL" id="EET07328.1"/>
    </source>
</evidence>
<sequence length="41" mass="4221">MKLTVVVNPALNVRGDARGVGRAMPRPTGARAASDACITRA</sequence>
<dbReference type="RefSeq" id="WP_004192509.1">
    <property type="nucleotide sequence ID" value="NZ_CM000832.1"/>
</dbReference>
<protein>
    <submittedName>
        <fullName evidence="2">Uncharacterized protein</fullName>
    </submittedName>
</protein>
<accession>A0A0E1W2I2</accession>
<dbReference type="HOGENOM" id="CLU_3355066_0_0_4"/>
<dbReference type="Proteomes" id="UP000001812">
    <property type="component" value="Chromosome I"/>
</dbReference>
<reference evidence="3" key="1">
    <citation type="submission" date="2007-08" db="EMBL/GenBank/DDBJ databases">
        <title>Annotation of Burkholderia pseudomallei 1710a.</title>
        <authorList>
            <person name="Harkins D.M."/>
            <person name="DeShazer D."/>
            <person name="Woods D.E."/>
            <person name="Brinkac L.M."/>
            <person name="Brown K.A."/>
            <person name="Hung G.C."/>
            <person name="Tuanyok A."/>
            <person name="Zhang B."/>
            <person name="Nierman W.C."/>
        </authorList>
    </citation>
    <scope>NUCLEOTIDE SEQUENCE [LARGE SCALE GENOMIC DNA]</scope>
    <source>
        <strain evidence="3">1710a</strain>
    </source>
</reference>
<dbReference type="EMBL" id="CM000832">
    <property type="protein sequence ID" value="EET07328.1"/>
    <property type="molecule type" value="Genomic_DNA"/>
</dbReference>
<evidence type="ECO:0000256" key="1">
    <source>
        <dbReference type="SAM" id="MobiDB-lite"/>
    </source>
</evidence>
<proteinExistence type="predicted"/>
<gene>
    <name evidence="2" type="ORF">BURPS1710A_2341</name>
</gene>
<evidence type="ECO:0000313" key="3">
    <source>
        <dbReference type="Proteomes" id="UP000001812"/>
    </source>
</evidence>
<dbReference type="GeneID" id="93060192"/>
<organism evidence="2 3">
    <name type="scientific">Burkholderia pseudomallei 1710a</name>
    <dbReference type="NCBI Taxonomy" id="320371"/>
    <lineage>
        <taxon>Bacteria</taxon>
        <taxon>Pseudomonadati</taxon>
        <taxon>Pseudomonadota</taxon>
        <taxon>Betaproteobacteria</taxon>
        <taxon>Burkholderiales</taxon>
        <taxon>Burkholderiaceae</taxon>
        <taxon>Burkholderia</taxon>
        <taxon>pseudomallei group</taxon>
    </lineage>
</organism>
<name>A0A0E1W2I2_BURPE</name>
<reference evidence="2 3" key="2">
    <citation type="submission" date="2009-05" db="EMBL/GenBank/DDBJ databases">
        <authorList>
            <person name="Harkins D.M."/>
            <person name="DeShazer D."/>
            <person name="Woods D.E."/>
            <person name="Brinkac L.M."/>
            <person name="Brown K.A."/>
            <person name="Hung G.C."/>
            <person name="Tuanyok A."/>
            <person name="Zhang B."/>
            <person name="Nierman W.C."/>
        </authorList>
    </citation>
    <scope>NUCLEOTIDE SEQUENCE [LARGE SCALE GENOMIC DNA]</scope>
    <source>
        <strain evidence="2 3">1710a</strain>
    </source>
</reference>
<dbReference type="AlphaFoldDB" id="A0A0E1W2I2"/>
<feature type="region of interest" description="Disordered" evidence="1">
    <location>
        <begin position="17"/>
        <end position="41"/>
    </location>
</feature>